<feature type="transmembrane region" description="Helical" evidence="1">
    <location>
        <begin position="85"/>
        <end position="103"/>
    </location>
</feature>
<name>A0ABS0P572_9BRAD</name>
<evidence type="ECO:0000256" key="1">
    <source>
        <dbReference type="SAM" id="Phobius"/>
    </source>
</evidence>
<evidence type="ECO:0000313" key="2">
    <source>
        <dbReference type="EMBL" id="MBH5388453.1"/>
    </source>
</evidence>
<protein>
    <recommendedName>
        <fullName evidence="4">DUF2484 family protein</fullName>
    </recommendedName>
</protein>
<dbReference type="EMBL" id="JACEGD010000017">
    <property type="protein sequence ID" value="MBH5388453.1"/>
    <property type="molecule type" value="Genomic_DNA"/>
</dbReference>
<feature type="transmembrane region" description="Helical" evidence="1">
    <location>
        <begin position="59"/>
        <end position="79"/>
    </location>
</feature>
<evidence type="ECO:0000313" key="3">
    <source>
        <dbReference type="Proteomes" id="UP001194539"/>
    </source>
</evidence>
<keyword evidence="1" id="KW-1133">Transmembrane helix</keyword>
<gene>
    <name evidence="2" type="ORF">H1B27_19500</name>
</gene>
<dbReference type="Proteomes" id="UP001194539">
    <property type="component" value="Unassembled WGS sequence"/>
</dbReference>
<organism evidence="2 3">
    <name type="scientific">Bradyrhizobium diversitatis</name>
    <dbReference type="NCBI Taxonomy" id="2755406"/>
    <lineage>
        <taxon>Bacteria</taxon>
        <taxon>Pseudomonadati</taxon>
        <taxon>Pseudomonadota</taxon>
        <taxon>Alphaproteobacteria</taxon>
        <taxon>Hyphomicrobiales</taxon>
        <taxon>Nitrobacteraceae</taxon>
        <taxon>Bradyrhizobium</taxon>
    </lineage>
</organism>
<proteinExistence type="predicted"/>
<reference evidence="2 3" key="1">
    <citation type="submission" date="2020-07" db="EMBL/GenBank/DDBJ databases">
        <title>Bradyrhizobium diversity isolated from nodules of indigenous legumes of Western Australia.</title>
        <authorList>
            <person name="Klepa M.S."/>
        </authorList>
    </citation>
    <scope>NUCLEOTIDE SEQUENCE [LARGE SCALE GENOMIC DNA]</scope>
    <source>
        <strain evidence="2 3">CNPSo 4019</strain>
    </source>
</reference>
<keyword evidence="1" id="KW-0472">Membrane</keyword>
<accession>A0ABS0P572</accession>
<feature type="transmembrane region" description="Helical" evidence="1">
    <location>
        <begin position="33"/>
        <end position="52"/>
    </location>
</feature>
<comment type="caution">
    <text evidence="2">The sequence shown here is derived from an EMBL/GenBank/DDBJ whole genome shotgun (WGS) entry which is preliminary data.</text>
</comment>
<evidence type="ECO:0008006" key="4">
    <source>
        <dbReference type="Google" id="ProtNLM"/>
    </source>
</evidence>
<dbReference type="RefSeq" id="WP_061878928.1">
    <property type="nucleotide sequence ID" value="NZ_JACEGD010000017.1"/>
</dbReference>
<sequence length="121" mass="13389">MRHPLDIVAMFAALWLLASMVLDALTPKELTAIIFAIAIGPAIVITAVLYYLRCPRTDFAVIFAALWLISDIAIAFVSAKALPHFLIGLGFVPALLVGIALHWQRFQRRHEQMPVPSVKRG</sequence>
<keyword evidence="3" id="KW-1185">Reference proteome</keyword>
<keyword evidence="1" id="KW-0812">Transmembrane</keyword>